<dbReference type="InterPro" id="IPR029016">
    <property type="entry name" value="GAF-like_dom_sf"/>
</dbReference>
<dbReference type="Gene3D" id="1.10.274.10">
    <property type="entry name" value="PtsI, HPr-binding domain"/>
    <property type="match status" value="1"/>
</dbReference>
<keyword evidence="17" id="KW-1185">Reference proteome</keyword>
<dbReference type="GO" id="GO:0016301">
    <property type="term" value="F:kinase activity"/>
    <property type="evidence" value="ECO:0007669"/>
    <property type="project" value="UniProtKB-KW"/>
</dbReference>
<dbReference type="GO" id="GO:0009401">
    <property type="term" value="P:phosphoenolpyruvate-dependent sugar phosphotransferase system"/>
    <property type="evidence" value="ECO:0007669"/>
    <property type="project" value="UniProtKB-KW"/>
</dbReference>
<dbReference type="InterPro" id="IPR003018">
    <property type="entry name" value="GAF"/>
</dbReference>
<evidence type="ECO:0000256" key="1">
    <source>
        <dbReference type="ARBA" id="ARBA00000683"/>
    </source>
</evidence>
<dbReference type="EMBL" id="CAADHO010000019">
    <property type="protein sequence ID" value="VFQ47507.1"/>
    <property type="molecule type" value="Genomic_DNA"/>
</dbReference>
<evidence type="ECO:0000256" key="2">
    <source>
        <dbReference type="ARBA" id="ARBA00001946"/>
    </source>
</evidence>
<dbReference type="SUPFAM" id="SSF51621">
    <property type="entry name" value="Phosphoenolpyruvate/pyruvate domain"/>
    <property type="match status" value="1"/>
</dbReference>
<keyword evidence="10" id="KW-0598">Phosphotransferase system</keyword>
<dbReference type="PROSITE" id="PS00370">
    <property type="entry name" value="PEP_ENZYMES_PHOS_SITE"/>
    <property type="match status" value="1"/>
</dbReference>
<name>A0A4U8YV88_9BACT</name>
<evidence type="ECO:0000256" key="13">
    <source>
        <dbReference type="ARBA" id="ARBA00022842"/>
    </source>
</evidence>
<dbReference type="PANTHER" id="PTHR46244">
    <property type="entry name" value="PHOSPHOENOLPYRUVATE-PROTEIN PHOSPHOTRANSFERASE"/>
    <property type="match status" value="1"/>
</dbReference>
<dbReference type="Gene3D" id="3.20.20.60">
    <property type="entry name" value="Phosphoenolpyruvate-binding domains"/>
    <property type="match status" value="1"/>
</dbReference>
<evidence type="ECO:0000256" key="12">
    <source>
        <dbReference type="ARBA" id="ARBA00022777"/>
    </source>
</evidence>
<dbReference type="InterPro" id="IPR008731">
    <property type="entry name" value="PTS_EIN"/>
</dbReference>
<evidence type="ECO:0000256" key="10">
    <source>
        <dbReference type="ARBA" id="ARBA00022683"/>
    </source>
</evidence>
<sequence>MRDDKRDILEEILETMSDSENPEQSLDRIVGMIAGRFATEVCSVYAYNPYGNSLHLKATVGLTRESVGTIEMDVDEGLTGMVIETMAPVFIVNPSAHPRFKYYEGSGEEKYKTYLGVPLIYHRKVLGALVLQTLAEEGIRPDDIPVFQKIAGQLAATVAYTILWEERKRGEADGSLEPGEEGEPEEEDSFSHLRGEPVSDRVAAGHAHFTFETMDFNQVNRMKVRDTSAEVLRLNQAFEASEAQIRDVARSARRLSEQDRAIIDAHLMFLADPSLKKKIIAKIEEKVSAEYALKKVITAYVKMFKSMEDPYLSERAADIMDIGRRLLANLVGMGGDAGQAFTRDTIIVASDISPVDLLAIRQPHLKGIVLAKGGRTSHTVIIARSLEIPIVIGVEGILDHVRDGDYLIVDGVSGIVYANPSQEIRDEYARRREEGLKARKKLEGLRELPAQTVDGVTVGLGANIGLLSDMMLARQYGADLIGLYRTEFPFLLRTSFPSEEEQVALYRRVIEKSQGRSVTIRTFDVGGDKFLSYLDYPKEDNPFLGWRSIRLSLDLEDVFRVQIRSILRASVFGNTRILFPMITSVEEIRRVATLVAEEKENLDRAGIAYDREIKLGIMVEVPAAVPILDRLLKYVDYVNVGTNDLMQYLLAVDRNNKKVAVHFNALHPSVVATVDHIVKVCNHLGKPLCICGEAAAVKESIFLFVGMGARQISMVPSAIPEAKQFIRSVRATDAEKALAECLAMEDAAEIKAYLQGCLP</sequence>
<dbReference type="InterPro" id="IPR008279">
    <property type="entry name" value="PEP-util_enz_mobile_dom"/>
</dbReference>
<dbReference type="Pfam" id="PF05524">
    <property type="entry name" value="PEP-utilisers_N"/>
    <property type="match status" value="1"/>
</dbReference>
<organism evidence="16 17">
    <name type="scientific">Desulfoluna butyratoxydans</name>
    <dbReference type="NCBI Taxonomy" id="231438"/>
    <lineage>
        <taxon>Bacteria</taxon>
        <taxon>Pseudomonadati</taxon>
        <taxon>Thermodesulfobacteriota</taxon>
        <taxon>Desulfobacteria</taxon>
        <taxon>Desulfobacterales</taxon>
        <taxon>Desulfolunaceae</taxon>
        <taxon>Desulfoluna</taxon>
    </lineage>
</organism>
<dbReference type="SMART" id="SM00065">
    <property type="entry name" value="GAF"/>
    <property type="match status" value="1"/>
</dbReference>
<protein>
    <recommendedName>
        <fullName evidence="5">phosphoenolpyruvate--protein phosphotransferase</fullName>
        <ecNumber evidence="5">2.7.3.9</ecNumber>
    </recommendedName>
</protein>
<evidence type="ECO:0000256" key="3">
    <source>
        <dbReference type="ARBA" id="ARBA00004496"/>
    </source>
</evidence>
<feature type="domain" description="GAF" evidence="15">
    <location>
        <begin position="21"/>
        <end position="168"/>
    </location>
</feature>
<dbReference type="GO" id="GO:0046872">
    <property type="term" value="F:metal ion binding"/>
    <property type="evidence" value="ECO:0007669"/>
    <property type="project" value="UniProtKB-KW"/>
</dbReference>
<dbReference type="GO" id="GO:0008965">
    <property type="term" value="F:phosphoenolpyruvate-protein phosphotransferase activity"/>
    <property type="evidence" value="ECO:0007669"/>
    <property type="project" value="UniProtKB-EC"/>
</dbReference>
<dbReference type="Gene3D" id="3.30.450.40">
    <property type="match status" value="1"/>
</dbReference>
<dbReference type="Pfam" id="PF02896">
    <property type="entry name" value="PEP-utilizers_C"/>
    <property type="match status" value="1"/>
</dbReference>
<dbReference type="InterPro" id="IPR050499">
    <property type="entry name" value="PEP-utilizing_PTS_enzyme"/>
</dbReference>
<dbReference type="NCBIfam" id="TIGR01417">
    <property type="entry name" value="PTS_I_fam"/>
    <property type="match status" value="1"/>
</dbReference>
<keyword evidence="8" id="KW-0762">Sugar transport</keyword>
<dbReference type="SUPFAM" id="SSF55781">
    <property type="entry name" value="GAF domain-like"/>
    <property type="match status" value="1"/>
</dbReference>
<keyword evidence="6" id="KW-0813">Transport</keyword>
<evidence type="ECO:0000256" key="14">
    <source>
        <dbReference type="SAM" id="MobiDB-lite"/>
    </source>
</evidence>
<keyword evidence="11" id="KW-0479">Metal-binding</keyword>
<evidence type="ECO:0000256" key="7">
    <source>
        <dbReference type="ARBA" id="ARBA00022490"/>
    </source>
</evidence>
<feature type="compositionally biased region" description="Acidic residues" evidence="14">
    <location>
        <begin position="178"/>
        <end position="188"/>
    </location>
</feature>
<keyword evidence="12" id="KW-0418">Kinase</keyword>
<dbReference type="InterPro" id="IPR000121">
    <property type="entry name" value="PEP_util_C"/>
</dbReference>
<reference evidence="16 17" key="1">
    <citation type="submission" date="2019-03" db="EMBL/GenBank/DDBJ databases">
        <authorList>
            <person name="Nijsse B."/>
        </authorList>
    </citation>
    <scope>NUCLEOTIDE SEQUENCE [LARGE SCALE GENOMIC DNA]</scope>
    <source>
        <strain evidence="16">Desulfoluna butyratoxydans MSL71</strain>
    </source>
</reference>
<comment type="cofactor">
    <cofactor evidence="2">
        <name>Mg(2+)</name>
        <dbReference type="ChEBI" id="CHEBI:18420"/>
    </cofactor>
</comment>
<evidence type="ECO:0000256" key="11">
    <source>
        <dbReference type="ARBA" id="ARBA00022723"/>
    </source>
</evidence>
<keyword evidence="13" id="KW-0460">Magnesium</keyword>
<dbReference type="InterPro" id="IPR036618">
    <property type="entry name" value="PtsI_HPr-bd_sf"/>
</dbReference>
<dbReference type="Proteomes" id="UP000507962">
    <property type="component" value="Unassembled WGS sequence"/>
</dbReference>
<comment type="catalytic activity">
    <reaction evidence="1">
        <text>L-histidyl-[protein] + phosphoenolpyruvate = N(pros)-phospho-L-histidyl-[protein] + pyruvate</text>
        <dbReference type="Rhea" id="RHEA:23880"/>
        <dbReference type="Rhea" id="RHEA-COMP:9745"/>
        <dbReference type="Rhea" id="RHEA-COMP:9746"/>
        <dbReference type="ChEBI" id="CHEBI:15361"/>
        <dbReference type="ChEBI" id="CHEBI:29979"/>
        <dbReference type="ChEBI" id="CHEBI:58702"/>
        <dbReference type="ChEBI" id="CHEBI:64837"/>
        <dbReference type="EC" id="2.7.3.9"/>
    </reaction>
</comment>
<dbReference type="SUPFAM" id="SSF47831">
    <property type="entry name" value="Enzyme I of the PEP:sugar phosphotransferase system HPr-binding (sub)domain"/>
    <property type="match status" value="1"/>
</dbReference>
<dbReference type="Pfam" id="PF00391">
    <property type="entry name" value="PEP-utilizers"/>
    <property type="match status" value="1"/>
</dbReference>
<dbReference type="GO" id="GO:0005737">
    <property type="term" value="C:cytoplasm"/>
    <property type="evidence" value="ECO:0007669"/>
    <property type="project" value="UniProtKB-SubCell"/>
</dbReference>
<dbReference type="InterPro" id="IPR036637">
    <property type="entry name" value="Phosphohistidine_dom_sf"/>
</dbReference>
<gene>
    <name evidence="16" type="ORF">MSL71_52070</name>
</gene>
<dbReference type="Gene3D" id="3.50.30.10">
    <property type="entry name" value="Phosphohistidine domain"/>
    <property type="match status" value="1"/>
</dbReference>
<dbReference type="EC" id="2.7.3.9" evidence="5"/>
<dbReference type="AlphaFoldDB" id="A0A4U8YV88"/>
<evidence type="ECO:0000256" key="8">
    <source>
        <dbReference type="ARBA" id="ARBA00022597"/>
    </source>
</evidence>
<evidence type="ECO:0000259" key="15">
    <source>
        <dbReference type="SMART" id="SM00065"/>
    </source>
</evidence>
<proteinExistence type="inferred from homology"/>
<keyword evidence="9" id="KW-0808">Transferase</keyword>
<evidence type="ECO:0000313" key="17">
    <source>
        <dbReference type="Proteomes" id="UP000507962"/>
    </source>
</evidence>
<dbReference type="PANTHER" id="PTHR46244:SF6">
    <property type="entry name" value="PHOSPHOENOLPYRUVATE-PROTEIN PHOSPHOTRANSFERASE"/>
    <property type="match status" value="1"/>
</dbReference>
<evidence type="ECO:0000256" key="5">
    <source>
        <dbReference type="ARBA" id="ARBA00012232"/>
    </source>
</evidence>
<keyword evidence="7" id="KW-0963">Cytoplasm</keyword>
<evidence type="ECO:0000313" key="16">
    <source>
        <dbReference type="EMBL" id="VFQ47507.1"/>
    </source>
</evidence>
<feature type="region of interest" description="Disordered" evidence="14">
    <location>
        <begin position="171"/>
        <end position="193"/>
    </location>
</feature>
<dbReference type="RefSeq" id="WP_180147438.1">
    <property type="nucleotide sequence ID" value="NZ_CAADHO010000019.1"/>
</dbReference>
<accession>A0A4U8YV88</accession>
<evidence type="ECO:0000256" key="9">
    <source>
        <dbReference type="ARBA" id="ARBA00022679"/>
    </source>
</evidence>
<dbReference type="Pfam" id="PF01590">
    <property type="entry name" value="GAF"/>
    <property type="match status" value="1"/>
</dbReference>
<dbReference type="InterPro" id="IPR006318">
    <property type="entry name" value="PTS_EI-like"/>
</dbReference>
<dbReference type="InterPro" id="IPR040442">
    <property type="entry name" value="Pyrv_kinase-like_dom_sf"/>
</dbReference>
<dbReference type="SUPFAM" id="SSF52009">
    <property type="entry name" value="Phosphohistidine domain"/>
    <property type="match status" value="1"/>
</dbReference>
<dbReference type="PRINTS" id="PR01736">
    <property type="entry name" value="PHPHTRNFRASE"/>
</dbReference>
<comment type="similarity">
    <text evidence="4">Belongs to the PEP-utilizing enzyme family.</text>
</comment>
<dbReference type="InterPro" id="IPR015813">
    <property type="entry name" value="Pyrv/PenolPyrv_kinase-like_dom"/>
</dbReference>
<dbReference type="InterPro" id="IPR018274">
    <property type="entry name" value="PEP_util_AS"/>
</dbReference>
<evidence type="ECO:0000256" key="4">
    <source>
        <dbReference type="ARBA" id="ARBA00007837"/>
    </source>
</evidence>
<evidence type="ECO:0000256" key="6">
    <source>
        <dbReference type="ARBA" id="ARBA00022448"/>
    </source>
</evidence>
<comment type="subcellular location">
    <subcellularLocation>
        <location evidence="3">Cytoplasm</location>
    </subcellularLocation>
</comment>